<reference evidence="1 2" key="1">
    <citation type="submission" date="2020-07" db="EMBL/GenBank/DDBJ databases">
        <title>Characterization and genome sequencing of isolate MD1, a novel member within the family Lachnospiraceae.</title>
        <authorList>
            <person name="Rettenmaier R."/>
            <person name="Di Bello L."/>
            <person name="Zinser C."/>
            <person name="Scheitz K."/>
            <person name="Liebl W."/>
            <person name="Zverlov V."/>
        </authorList>
    </citation>
    <scope>NUCLEOTIDE SEQUENCE [LARGE SCALE GENOMIC DNA]</scope>
    <source>
        <strain evidence="1 2">MD1</strain>
    </source>
</reference>
<sequence length="497" mass="57249">MPEEESERFGYGSDEGSIRFYHGNCMFGINMENKADKRLSKEAICFHQPIIENYFCYPKLGKIKKNEYNTLTWIVGEQHFAVIINGEVRYCGVGFPYMDMDLYLQKPQTIIIGSNGQGKKYFKSIKVSQLRTTPKTNIKQGELIMSMKQSNNIISNIHQVITLHYGENYWFNGCAKYVMECLGEKEYDYSFFAGLTGDNFAQVYAYDHFRGDGATDYILSEKGNTEYIESIFEACGYASTFVTLKQLSSNLEMYLQTLIAYIDKGVSVIFNLWSKMPRNLWGWGVFVGYEDYGKTLLYMNSDKPEPQRIASIDLIPNDLMIGQEASNGWVFVGEKKKEVVLSEIYRKRIISLPKFLTIKTEGYCFGAEAFRSWATDIENGRFDNMKPEEFDDWPMYTVYVCNLATNSSCCHSFLEKAQTLNPKLKYLDEIRGLYDKMKHLWNEQDGEDLEAIGGGFNITLEALQNKVKREKIAAKLREFAGCMDQVIEILQKNNVEE</sequence>
<dbReference type="EMBL" id="JACEGA010000001">
    <property type="protein sequence ID" value="MBB2183373.1"/>
    <property type="molecule type" value="Genomic_DNA"/>
</dbReference>
<dbReference type="AlphaFoldDB" id="A0A839K0C0"/>
<dbReference type="RefSeq" id="WP_228353033.1">
    <property type="nucleotide sequence ID" value="NZ_JACEGA010000001.1"/>
</dbReference>
<protein>
    <submittedName>
        <fullName evidence="1">Uncharacterized protein</fullName>
    </submittedName>
</protein>
<gene>
    <name evidence="1" type="ORF">H0486_10835</name>
</gene>
<proteinExistence type="predicted"/>
<organism evidence="1 2">
    <name type="scientific">Variimorphobacter saccharofermentans</name>
    <dbReference type="NCBI Taxonomy" id="2755051"/>
    <lineage>
        <taxon>Bacteria</taxon>
        <taxon>Bacillati</taxon>
        <taxon>Bacillota</taxon>
        <taxon>Clostridia</taxon>
        <taxon>Lachnospirales</taxon>
        <taxon>Lachnospiraceae</taxon>
        <taxon>Variimorphobacter</taxon>
    </lineage>
</organism>
<evidence type="ECO:0000313" key="1">
    <source>
        <dbReference type="EMBL" id="MBB2183373.1"/>
    </source>
</evidence>
<accession>A0A839K0C0</accession>
<keyword evidence="2" id="KW-1185">Reference proteome</keyword>
<evidence type="ECO:0000313" key="2">
    <source>
        <dbReference type="Proteomes" id="UP000574276"/>
    </source>
</evidence>
<comment type="caution">
    <text evidence="1">The sequence shown here is derived from an EMBL/GenBank/DDBJ whole genome shotgun (WGS) entry which is preliminary data.</text>
</comment>
<name>A0A839K0C0_9FIRM</name>
<dbReference type="Proteomes" id="UP000574276">
    <property type="component" value="Unassembled WGS sequence"/>
</dbReference>